<dbReference type="PATRIC" id="fig|765912.4.peg.266"/>
<dbReference type="eggNOG" id="COG2204">
    <property type="taxonomic scope" value="Bacteria"/>
</dbReference>
<dbReference type="FunFam" id="3.40.50.300:FF:000006">
    <property type="entry name" value="DNA-binding transcriptional regulator NtrC"/>
    <property type="match status" value="1"/>
</dbReference>
<dbReference type="Pfam" id="PF25601">
    <property type="entry name" value="AAA_lid_14"/>
    <property type="match status" value="1"/>
</dbReference>
<keyword evidence="3" id="KW-0805">Transcription regulation</keyword>
<dbReference type="CDD" id="cd00009">
    <property type="entry name" value="AAA"/>
    <property type="match status" value="1"/>
</dbReference>
<dbReference type="PROSITE" id="PS00688">
    <property type="entry name" value="SIGMA54_INTERACT_3"/>
    <property type="match status" value="1"/>
</dbReference>
<keyword evidence="5" id="KW-0804">Transcription</keyword>
<dbReference type="PANTHER" id="PTHR32071">
    <property type="entry name" value="TRANSCRIPTIONAL REGULATORY PROTEIN"/>
    <property type="match status" value="1"/>
</dbReference>
<dbReference type="InterPro" id="IPR002197">
    <property type="entry name" value="HTH_Fis"/>
</dbReference>
<dbReference type="PANTHER" id="PTHR32071:SF117">
    <property type="entry name" value="PTS-DEPENDENT DIHYDROXYACETONE KINASE OPERON REGULATORY PROTEIN-RELATED"/>
    <property type="match status" value="1"/>
</dbReference>
<dbReference type="InterPro" id="IPR010518">
    <property type="entry name" value="FleQ"/>
</dbReference>
<dbReference type="InterPro" id="IPR058031">
    <property type="entry name" value="AAA_lid_NorR"/>
</dbReference>
<dbReference type="Pfam" id="PF06490">
    <property type="entry name" value="FleQ"/>
    <property type="match status" value="1"/>
</dbReference>
<name>L0GTK0_9GAMM</name>
<dbReference type="InterPro" id="IPR002078">
    <property type="entry name" value="Sigma_54_int"/>
</dbReference>
<keyword evidence="1" id="KW-0547">Nucleotide-binding</keyword>
<evidence type="ECO:0000256" key="2">
    <source>
        <dbReference type="ARBA" id="ARBA00022840"/>
    </source>
</evidence>
<dbReference type="Proteomes" id="UP000010816">
    <property type="component" value="Chromosome"/>
</dbReference>
<evidence type="ECO:0000256" key="1">
    <source>
        <dbReference type="ARBA" id="ARBA00022741"/>
    </source>
</evidence>
<keyword evidence="9" id="KW-1185">Reference proteome</keyword>
<reference evidence="8 9" key="1">
    <citation type="submission" date="2011-09" db="EMBL/GenBank/DDBJ databases">
        <title>Complete sequence of chromosome of Thioflavicoccus mobilis 8321.</title>
        <authorList>
            <consortium name="US DOE Joint Genome Institute"/>
            <person name="Lucas S."/>
            <person name="Han J."/>
            <person name="Lapidus A."/>
            <person name="Cheng J.-F."/>
            <person name="Goodwin L."/>
            <person name="Pitluck S."/>
            <person name="Peters L."/>
            <person name="Ovchinnikova G."/>
            <person name="Lu M."/>
            <person name="Detter J.C."/>
            <person name="Han C."/>
            <person name="Tapia R."/>
            <person name="Land M."/>
            <person name="Hauser L."/>
            <person name="Kyrpides N."/>
            <person name="Ivanova N."/>
            <person name="Pagani I."/>
            <person name="Vogl K."/>
            <person name="Liu Z."/>
            <person name="Imhoff J."/>
            <person name="Thiel V."/>
            <person name="Frigaard N.-U."/>
            <person name="Bryant D."/>
            <person name="Woyke T."/>
        </authorList>
    </citation>
    <scope>NUCLEOTIDE SEQUENCE [LARGE SCALE GENOMIC DNA]</scope>
    <source>
        <strain evidence="8 9">8321</strain>
    </source>
</reference>
<feature type="region of interest" description="Disordered" evidence="6">
    <location>
        <begin position="1"/>
        <end position="38"/>
    </location>
</feature>
<dbReference type="SUPFAM" id="SSF52540">
    <property type="entry name" value="P-loop containing nucleoside triphosphate hydrolases"/>
    <property type="match status" value="1"/>
</dbReference>
<organism evidence="8 9">
    <name type="scientific">Thioflavicoccus mobilis 8321</name>
    <dbReference type="NCBI Taxonomy" id="765912"/>
    <lineage>
        <taxon>Bacteria</taxon>
        <taxon>Pseudomonadati</taxon>
        <taxon>Pseudomonadota</taxon>
        <taxon>Gammaproteobacteria</taxon>
        <taxon>Chromatiales</taxon>
        <taxon>Chromatiaceae</taxon>
        <taxon>Thioflavicoccus</taxon>
    </lineage>
</organism>
<dbReference type="InterPro" id="IPR009057">
    <property type="entry name" value="Homeodomain-like_sf"/>
</dbReference>
<protein>
    <submittedName>
        <fullName evidence="8">Response regulator with CheY-like receiver, AAA-type ATPase, and DNA-binding domains</fullName>
    </submittedName>
</protein>
<feature type="domain" description="Sigma-54 factor interaction" evidence="7">
    <location>
        <begin position="185"/>
        <end position="413"/>
    </location>
</feature>
<dbReference type="InterPro" id="IPR025662">
    <property type="entry name" value="Sigma_54_int_dom_ATP-bd_1"/>
</dbReference>
<dbReference type="InterPro" id="IPR025943">
    <property type="entry name" value="Sigma_54_int_dom_ATP-bd_2"/>
</dbReference>
<dbReference type="GO" id="GO:0006355">
    <property type="term" value="P:regulation of DNA-templated transcription"/>
    <property type="evidence" value="ECO:0007669"/>
    <property type="project" value="InterPro"/>
</dbReference>
<sequence length="523" mass="56805">MMPSSFDDSSNLARRTIRPKSVETTQELARGTGLPQGADAVGATGESILVLDSNPERARCVAAVVEFIGYTVVSLSPIEWKDAAGLSRRATVAAFVGGNEGGENLPALIDAVGDWDPTLPVYIVDAGVNAHRIADGMRSADRLVRTLDYPLSKPQVVEALKQGRLYREGRNPGGDGGSLRLMRALVGASPVMQSVRDLIKKVAPADATVLVLGETGTGKEIVARNIHYLSSRQGAPFVAVNCGAIPAELLESELFGHEKGAFTGAITSRPGRFELAEGGTLFLDEIGDMPLPMQVKLLRVLQEQTYERVGGQRSQRTDVRVIAATHRDLDALIEEGRFREDLYYRLNVFPIETPPLRERIEDLALLIGELIARLEASGRGTLRFSASAIETMQRYPWPGNVRELANLVERLAILYPGEVVAARQLPRKFLPEEWCDVDPEGMTGEPFSSAVPSASGDAPRLPPGGLNLRDYLNSQEVMLIERALERAGGVVAQAAGLLGTRRTTLVEKIRKYGIEYKDAPTEF</sequence>
<evidence type="ECO:0000256" key="6">
    <source>
        <dbReference type="SAM" id="MobiDB-lite"/>
    </source>
</evidence>
<dbReference type="InterPro" id="IPR003593">
    <property type="entry name" value="AAA+_ATPase"/>
</dbReference>
<dbReference type="PROSITE" id="PS50045">
    <property type="entry name" value="SIGMA54_INTERACT_4"/>
    <property type="match status" value="1"/>
</dbReference>
<dbReference type="AlphaFoldDB" id="L0GTK0"/>
<evidence type="ECO:0000259" key="7">
    <source>
        <dbReference type="PROSITE" id="PS50045"/>
    </source>
</evidence>
<dbReference type="Gene3D" id="1.10.10.60">
    <property type="entry name" value="Homeodomain-like"/>
    <property type="match status" value="1"/>
</dbReference>
<dbReference type="Gene3D" id="3.40.50.2300">
    <property type="match status" value="1"/>
</dbReference>
<dbReference type="Gene3D" id="3.40.50.300">
    <property type="entry name" value="P-loop containing nucleotide triphosphate hydrolases"/>
    <property type="match status" value="1"/>
</dbReference>
<dbReference type="GO" id="GO:0005524">
    <property type="term" value="F:ATP binding"/>
    <property type="evidence" value="ECO:0007669"/>
    <property type="project" value="UniProtKB-KW"/>
</dbReference>
<dbReference type="EMBL" id="CP003051">
    <property type="protein sequence ID" value="AGA89137.1"/>
    <property type="molecule type" value="Genomic_DNA"/>
</dbReference>
<dbReference type="PROSITE" id="PS00675">
    <property type="entry name" value="SIGMA54_INTERACT_1"/>
    <property type="match status" value="1"/>
</dbReference>
<evidence type="ECO:0000256" key="5">
    <source>
        <dbReference type="ARBA" id="ARBA00023163"/>
    </source>
</evidence>
<dbReference type="RefSeq" id="WP_015279287.1">
    <property type="nucleotide sequence ID" value="NC_019940.1"/>
</dbReference>
<dbReference type="HOGENOM" id="CLU_000445_0_7_6"/>
<dbReference type="STRING" id="765912.Thimo_0267"/>
<evidence type="ECO:0000313" key="8">
    <source>
        <dbReference type="EMBL" id="AGA89137.1"/>
    </source>
</evidence>
<dbReference type="Pfam" id="PF00158">
    <property type="entry name" value="Sigma54_activat"/>
    <property type="match status" value="1"/>
</dbReference>
<dbReference type="Gene3D" id="1.10.8.60">
    <property type="match status" value="1"/>
</dbReference>
<dbReference type="InterPro" id="IPR027417">
    <property type="entry name" value="P-loop_NTPase"/>
</dbReference>
<evidence type="ECO:0000256" key="4">
    <source>
        <dbReference type="ARBA" id="ARBA00023125"/>
    </source>
</evidence>
<accession>L0GTK0</accession>
<feature type="compositionally biased region" description="Polar residues" evidence="6">
    <location>
        <begin position="1"/>
        <end position="13"/>
    </location>
</feature>
<dbReference type="SMART" id="SM00382">
    <property type="entry name" value="AAA"/>
    <property type="match status" value="1"/>
</dbReference>
<dbReference type="SUPFAM" id="SSF46689">
    <property type="entry name" value="Homeodomain-like"/>
    <property type="match status" value="1"/>
</dbReference>
<keyword evidence="2" id="KW-0067">ATP-binding</keyword>
<evidence type="ECO:0000313" key="9">
    <source>
        <dbReference type="Proteomes" id="UP000010816"/>
    </source>
</evidence>
<dbReference type="PROSITE" id="PS00676">
    <property type="entry name" value="SIGMA54_INTERACT_2"/>
    <property type="match status" value="1"/>
</dbReference>
<keyword evidence="4 8" id="KW-0238">DNA-binding</keyword>
<gene>
    <name evidence="8" type="ORF">Thimo_0267</name>
</gene>
<dbReference type="KEGG" id="tmb:Thimo_0267"/>
<dbReference type="GO" id="GO:0043565">
    <property type="term" value="F:sequence-specific DNA binding"/>
    <property type="evidence" value="ECO:0007669"/>
    <property type="project" value="InterPro"/>
</dbReference>
<evidence type="ECO:0000256" key="3">
    <source>
        <dbReference type="ARBA" id="ARBA00023015"/>
    </source>
</evidence>
<dbReference type="InterPro" id="IPR025944">
    <property type="entry name" value="Sigma_54_int_dom_CS"/>
</dbReference>
<dbReference type="PRINTS" id="PR01590">
    <property type="entry name" value="HTHFIS"/>
</dbReference>
<proteinExistence type="predicted"/>
<dbReference type="Pfam" id="PF02954">
    <property type="entry name" value="HTH_8"/>
    <property type="match status" value="1"/>
</dbReference>